<dbReference type="PROSITE" id="PS51194">
    <property type="entry name" value="HELICASE_CTER"/>
    <property type="match status" value="1"/>
</dbReference>
<dbReference type="InterPro" id="IPR057325">
    <property type="entry name" value="DeaD_dimer"/>
</dbReference>
<feature type="region of interest" description="Disordered" evidence="10">
    <location>
        <begin position="567"/>
        <end position="606"/>
    </location>
</feature>
<dbReference type="PANTHER" id="PTHR47963:SF8">
    <property type="entry name" value="ATP-DEPENDENT RNA HELICASE DEAD"/>
    <property type="match status" value="1"/>
</dbReference>
<comment type="similarity">
    <text evidence="8">Belongs to the DEAD box helicase family. DeaD/CsdA subfamily.</text>
</comment>
<dbReference type="CDD" id="cd12499">
    <property type="entry name" value="RRM_EcCsdA_like"/>
    <property type="match status" value="1"/>
</dbReference>
<organism evidence="14 15">
    <name type="scientific">Nesterenkonia aurantiaca</name>
    <dbReference type="NCBI Taxonomy" id="1436010"/>
    <lineage>
        <taxon>Bacteria</taxon>
        <taxon>Bacillati</taxon>
        <taxon>Actinomycetota</taxon>
        <taxon>Actinomycetes</taxon>
        <taxon>Micrococcales</taxon>
        <taxon>Micrococcaceae</taxon>
        <taxon>Nesterenkonia</taxon>
    </lineage>
</organism>
<evidence type="ECO:0000256" key="9">
    <source>
        <dbReference type="PROSITE-ProRule" id="PRU00552"/>
    </source>
</evidence>
<dbReference type="PROSITE" id="PS51192">
    <property type="entry name" value="HELICASE_ATP_BIND_1"/>
    <property type="match status" value="1"/>
</dbReference>
<feature type="region of interest" description="Disordered" evidence="10">
    <location>
        <begin position="1"/>
        <end position="133"/>
    </location>
</feature>
<dbReference type="EMBL" id="SOAN01000006">
    <property type="protein sequence ID" value="TDS85471.1"/>
    <property type="molecule type" value="Genomic_DNA"/>
</dbReference>
<dbReference type="Pfam" id="PF25399">
    <property type="entry name" value="DeaD_dimer"/>
    <property type="match status" value="1"/>
</dbReference>
<keyword evidence="3 8" id="KW-0378">Hydrolase</keyword>
<dbReference type="SUPFAM" id="SSF52540">
    <property type="entry name" value="P-loop containing nucleoside triphosphate hydrolases"/>
    <property type="match status" value="1"/>
</dbReference>
<gene>
    <name evidence="8" type="primary">deaD</name>
    <name evidence="8" type="synonym">csdA</name>
    <name evidence="14" type="ORF">EV640_106119</name>
</gene>
<dbReference type="PROSITE" id="PS51195">
    <property type="entry name" value="Q_MOTIF"/>
    <property type="match status" value="1"/>
</dbReference>
<keyword evidence="6 8" id="KW-0694">RNA-binding</keyword>
<feature type="compositionally biased region" description="Gly residues" evidence="10">
    <location>
        <begin position="688"/>
        <end position="701"/>
    </location>
</feature>
<dbReference type="GO" id="GO:0003724">
    <property type="term" value="F:RNA helicase activity"/>
    <property type="evidence" value="ECO:0007669"/>
    <property type="project" value="UniProtKB-UniRule"/>
</dbReference>
<dbReference type="InterPro" id="IPR014001">
    <property type="entry name" value="Helicase_ATP-bd"/>
</dbReference>
<dbReference type="GO" id="GO:0016887">
    <property type="term" value="F:ATP hydrolysis activity"/>
    <property type="evidence" value="ECO:0007669"/>
    <property type="project" value="RHEA"/>
</dbReference>
<feature type="compositionally biased region" description="Basic and acidic residues" evidence="10">
    <location>
        <begin position="702"/>
        <end position="713"/>
    </location>
</feature>
<keyword evidence="4 8" id="KW-0347">Helicase</keyword>
<reference evidence="14 15" key="1">
    <citation type="submission" date="2019-03" db="EMBL/GenBank/DDBJ databases">
        <title>Genomic Encyclopedia of Type Strains, Phase III (KMG-III): the genomes of soil and plant-associated and newly described type strains.</title>
        <authorList>
            <person name="Whitman W."/>
        </authorList>
    </citation>
    <scope>NUCLEOTIDE SEQUENCE [LARGE SCALE GENOMIC DNA]</scope>
    <source>
        <strain evidence="14 15">DSM 27373</strain>
    </source>
</reference>
<evidence type="ECO:0000256" key="6">
    <source>
        <dbReference type="ARBA" id="ARBA00022884"/>
    </source>
</evidence>
<comment type="function">
    <text evidence="8">DEAD-box RNA helicase involved in various cellular processes at low temperature, including ribosome biogenesis, mRNA degradation and translation initiation.</text>
</comment>
<dbReference type="InterPro" id="IPR028618">
    <property type="entry name" value="DEAD_helicase_DeaD"/>
</dbReference>
<dbReference type="InterPro" id="IPR044742">
    <property type="entry name" value="DEAD/DEAH_RhlB"/>
</dbReference>
<evidence type="ECO:0000259" key="11">
    <source>
        <dbReference type="PROSITE" id="PS51192"/>
    </source>
</evidence>
<dbReference type="GO" id="GO:0005829">
    <property type="term" value="C:cytosol"/>
    <property type="evidence" value="ECO:0007669"/>
    <property type="project" value="TreeGrafter"/>
</dbReference>
<evidence type="ECO:0000313" key="14">
    <source>
        <dbReference type="EMBL" id="TDS85471.1"/>
    </source>
</evidence>
<dbReference type="Gene3D" id="3.40.50.300">
    <property type="entry name" value="P-loop containing nucleotide triphosphate hydrolases"/>
    <property type="match status" value="2"/>
</dbReference>
<feature type="domain" description="Helicase C-terminal" evidence="12">
    <location>
        <begin position="362"/>
        <end position="507"/>
    </location>
</feature>
<evidence type="ECO:0000259" key="12">
    <source>
        <dbReference type="PROSITE" id="PS51194"/>
    </source>
</evidence>
<sequence length="732" mass="77866">MTIQDHNSAEPNPAEAETAAAAQAAATTESGATQTPETATPSESAPAEAEAAPIVTEAPVTVAPAAPAEQAPAEEAPAAPAEQAPAEEAPAAPAEQAPAEEAPAAPAEQAPKAAEQAPKAEEEPTGPKFSELGLDARVLQSVTKLGYETPSPIQAQTIPLLSQGRDVVGLAQTGTGKTAAFALPALSHMARANDAGELGNSPSTLVLAPTRELAIQVAEAFATYAQGVPGITVLPIYGGSPYGPQLEGLRRGAHVVVGTPGRVIDHMTRGSLNLSTIKHLVLDEADEMLRMGFAEEVDQILARTPKTKQVALFSATMPKAIRRISADYLNDPVEVSVKSKTSTGTNTRQRFVLIKHSAKNEALNRILETEPHDAAIVFVRTRSATEEVSNKLAARGFRTAAINGDIPQNLREKTVENLKSGRIDILVATDVAARGLDVERITHVFNYDIPLDTESYVHRIGRTGRAGRSGDAVLFVTPREKRMLRSIEKATRQPVEQMSMPTIADVNSSRLDRFSERITQTLASEELEEYRGLVASYTHEHNTPAEDVAAALVAMVHDGRPLLLDEKRDDELVRESKREVGEDRGGDRPERPQRDRGPRTAGPGNAMYKIAVGRRNGVNPGHIVGAIANEAGLSAREIGGIDIRPTHSLVELPEKLSSEQWAALAKTRIGGELLKMERDTGAPSGGTESRGGYGESRGGYAGKREGGSSDRGGRAGSGDSRFGNKDRKPRWK</sequence>
<dbReference type="SMART" id="SM00487">
    <property type="entry name" value="DEXDc"/>
    <property type="match status" value="1"/>
</dbReference>
<feature type="short sequence motif" description="Q motif" evidence="9">
    <location>
        <begin position="127"/>
        <end position="155"/>
    </location>
</feature>
<comment type="caution">
    <text evidence="14">The sequence shown here is derived from an EMBL/GenBank/DDBJ whole genome shotgun (WGS) entry which is preliminary data.</text>
</comment>
<dbReference type="InterPro" id="IPR011545">
    <property type="entry name" value="DEAD/DEAH_box_helicase_dom"/>
</dbReference>
<keyword evidence="15" id="KW-1185">Reference proteome</keyword>
<feature type="region of interest" description="Disordered" evidence="10">
    <location>
        <begin position="674"/>
        <end position="732"/>
    </location>
</feature>
<dbReference type="InterPro" id="IPR050547">
    <property type="entry name" value="DEAD_box_RNA_helicases"/>
</dbReference>
<dbReference type="CDD" id="cd18787">
    <property type="entry name" value="SF2_C_DEAD"/>
    <property type="match status" value="1"/>
</dbReference>
<dbReference type="Proteomes" id="UP000294506">
    <property type="component" value="Unassembled WGS sequence"/>
</dbReference>
<name>A0A4R7G2L4_9MICC</name>
<dbReference type="PROSITE" id="PS00039">
    <property type="entry name" value="DEAD_ATP_HELICASE"/>
    <property type="match status" value="1"/>
</dbReference>
<dbReference type="InterPro" id="IPR005580">
    <property type="entry name" value="DbpA/CsdA_RNA-bd_dom"/>
</dbReference>
<comment type="catalytic activity">
    <reaction evidence="8">
        <text>ATP + H2O = ADP + phosphate + H(+)</text>
        <dbReference type="Rhea" id="RHEA:13065"/>
        <dbReference type="ChEBI" id="CHEBI:15377"/>
        <dbReference type="ChEBI" id="CHEBI:15378"/>
        <dbReference type="ChEBI" id="CHEBI:30616"/>
        <dbReference type="ChEBI" id="CHEBI:43474"/>
        <dbReference type="ChEBI" id="CHEBI:456216"/>
        <dbReference type="EC" id="3.6.4.13"/>
    </reaction>
</comment>
<dbReference type="GO" id="GO:0006401">
    <property type="term" value="P:RNA catabolic process"/>
    <property type="evidence" value="ECO:0007669"/>
    <property type="project" value="UniProtKB-UniRule"/>
</dbReference>
<dbReference type="CDD" id="cd00268">
    <property type="entry name" value="DEADc"/>
    <property type="match status" value="1"/>
</dbReference>
<dbReference type="RefSeq" id="WP_133726305.1">
    <property type="nucleotide sequence ID" value="NZ_SOAN01000006.1"/>
</dbReference>
<dbReference type="InterPro" id="IPR034415">
    <property type="entry name" value="CsdA_RRM"/>
</dbReference>
<dbReference type="GO" id="GO:0070417">
    <property type="term" value="P:cellular response to cold"/>
    <property type="evidence" value="ECO:0007669"/>
    <property type="project" value="InterPro"/>
</dbReference>
<keyword evidence="2 8" id="KW-0547">Nucleotide-binding</keyword>
<proteinExistence type="inferred from homology"/>
<protein>
    <recommendedName>
        <fullName evidence="8">ATP-dependent RNA helicase DeaD</fullName>
        <ecNumber evidence="8">3.6.4.13</ecNumber>
    </recommendedName>
    <alternativeName>
        <fullName evidence="8">Cold-shock DEAD box protein A</fullName>
    </alternativeName>
</protein>
<dbReference type="InterPro" id="IPR012677">
    <property type="entry name" value="Nucleotide-bd_a/b_plait_sf"/>
</dbReference>
<keyword evidence="5 8" id="KW-0067">ATP-binding</keyword>
<feature type="compositionally biased region" description="Low complexity" evidence="10">
    <location>
        <begin position="9"/>
        <end position="117"/>
    </location>
</feature>
<dbReference type="Pfam" id="PF00270">
    <property type="entry name" value="DEAD"/>
    <property type="match status" value="1"/>
</dbReference>
<dbReference type="InterPro" id="IPR001650">
    <property type="entry name" value="Helicase_C-like"/>
</dbReference>
<feature type="compositionally biased region" description="Basic and acidic residues" evidence="10">
    <location>
        <begin position="567"/>
        <end position="598"/>
    </location>
</feature>
<dbReference type="EC" id="3.6.4.13" evidence="8"/>
<keyword evidence="1 8" id="KW-0963">Cytoplasm</keyword>
<dbReference type="Pfam" id="PF03880">
    <property type="entry name" value="DbpA"/>
    <property type="match status" value="1"/>
</dbReference>
<dbReference type="AlphaFoldDB" id="A0A4R7G2L4"/>
<evidence type="ECO:0000256" key="1">
    <source>
        <dbReference type="ARBA" id="ARBA00022490"/>
    </source>
</evidence>
<dbReference type="PANTHER" id="PTHR47963">
    <property type="entry name" value="DEAD-BOX ATP-DEPENDENT RNA HELICASE 47, MITOCHONDRIAL"/>
    <property type="match status" value="1"/>
</dbReference>
<keyword evidence="7 8" id="KW-0346">Stress response</keyword>
<evidence type="ECO:0000256" key="3">
    <source>
        <dbReference type="ARBA" id="ARBA00022801"/>
    </source>
</evidence>
<dbReference type="InterPro" id="IPR014014">
    <property type="entry name" value="RNA_helicase_DEAD_Q_motif"/>
</dbReference>
<evidence type="ECO:0000256" key="2">
    <source>
        <dbReference type="ARBA" id="ARBA00022741"/>
    </source>
</evidence>
<dbReference type="GO" id="GO:0033592">
    <property type="term" value="F:RNA strand annealing activity"/>
    <property type="evidence" value="ECO:0007669"/>
    <property type="project" value="TreeGrafter"/>
</dbReference>
<feature type="domain" description="Helicase ATP-binding" evidence="11">
    <location>
        <begin position="158"/>
        <end position="335"/>
    </location>
</feature>
<evidence type="ECO:0000259" key="13">
    <source>
        <dbReference type="PROSITE" id="PS51195"/>
    </source>
</evidence>
<evidence type="ECO:0000256" key="7">
    <source>
        <dbReference type="ARBA" id="ARBA00023016"/>
    </source>
</evidence>
<comment type="subcellular location">
    <subcellularLocation>
        <location evidence="8">Cytoplasm</location>
    </subcellularLocation>
</comment>
<dbReference type="InterPro" id="IPR027417">
    <property type="entry name" value="P-loop_NTPase"/>
</dbReference>
<dbReference type="GO" id="GO:0005524">
    <property type="term" value="F:ATP binding"/>
    <property type="evidence" value="ECO:0007669"/>
    <property type="project" value="UniProtKB-UniRule"/>
</dbReference>
<evidence type="ECO:0000256" key="5">
    <source>
        <dbReference type="ARBA" id="ARBA00022840"/>
    </source>
</evidence>
<dbReference type="InterPro" id="IPR000629">
    <property type="entry name" value="RNA-helicase_DEAD-box_CS"/>
</dbReference>
<dbReference type="Gene3D" id="3.30.70.330">
    <property type="match status" value="1"/>
</dbReference>
<dbReference type="GO" id="GO:0000027">
    <property type="term" value="P:ribosomal large subunit assembly"/>
    <property type="evidence" value="ECO:0007669"/>
    <property type="project" value="UniProtKB-UniRule"/>
</dbReference>
<dbReference type="SMART" id="SM00490">
    <property type="entry name" value="HELICc"/>
    <property type="match status" value="1"/>
</dbReference>
<dbReference type="GO" id="GO:0005840">
    <property type="term" value="C:ribosome"/>
    <property type="evidence" value="ECO:0007669"/>
    <property type="project" value="TreeGrafter"/>
</dbReference>
<evidence type="ECO:0000256" key="10">
    <source>
        <dbReference type="SAM" id="MobiDB-lite"/>
    </source>
</evidence>
<evidence type="ECO:0000256" key="4">
    <source>
        <dbReference type="ARBA" id="ARBA00022806"/>
    </source>
</evidence>
<dbReference type="Pfam" id="PF00271">
    <property type="entry name" value="Helicase_C"/>
    <property type="match status" value="1"/>
</dbReference>
<feature type="domain" description="DEAD-box RNA helicase Q" evidence="13">
    <location>
        <begin position="127"/>
        <end position="155"/>
    </location>
</feature>
<evidence type="ECO:0000313" key="15">
    <source>
        <dbReference type="Proteomes" id="UP000294506"/>
    </source>
</evidence>
<dbReference type="HAMAP" id="MF_00964">
    <property type="entry name" value="DEAD_helicase_DeaD"/>
    <property type="match status" value="1"/>
</dbReference>
<accession>A0A4R7G2L4</accession>
<evidence type="ECO:0000256" key="8">
    <source>
        <dbReference type="HAMAP-Rule" id="MF_00964"/>
    </source>
</evidence>